<feature type="region of interest" description="Disordered" evidence="1">
    <location>
        <begin position="74"/>
        <end position="133"/>
    </location>
</feature>
<comment type="caution">
    <text evidence="2">The sequence shown here is derived from an EMBL/GenBank/DDBJ whole genome shotgun (WGS) entry which is preliminary data.</text>
</comment>
<protein>
    <submittedName>
        <fullName evidence="2">Uncharacterized protein</fullName>
    </submittedName>
</protein>
<sequence>MSVHPGGGELIPGSPMDVLLGRIPQVEHSEDIIIDALRAYRPGPGHAAAQAAFAPAGDAVDRPRTEVYALLGLRRQPRRQHPHAPWLVTPGQPPTHLGRLPEGQLHRQDLRHHHRSHQSSYPHGELTSPNRRAPAAGRFAGLRAKSPGTAQANT</sequence>
<proteinExistence type="predicted"/>
<evidence type="ECO:0000313" key="3">
    <source>
        <dbReference type="Proteomes" id="UP000318720"/>
    </source>
</evidence>
<dbReference type="RefSeq" id="WP_141582354.1">
    <property type="nucleotide sequence ID" value="NZ_JARAVA010000009.1"/>
</dbReference>
<reference evidence="2 3" key="1">
    <citation type="submission" date="2019-03" db="EMBL/GenBank/DDBJ databases">
        <title>Comparative genomic analyses of the sweetpotato soil rot pathogen, Streptomyces ipomoeae.</title>
        <authorList>
            <person name="Ruschel Soares N."/>
            <person name="Badger J.H."/>
            <person name="Huguet-Tapia J.C."/>
            <person name="Clark C.A."/>
            <person name="Pettis G.S."/>
        </authorList>
    </citation>
    <scope>NUCLEOTIDE SEQUENCE [LARGE SCALE GENOMIC DNA]</scope>
    <source>
        <strain evidence="2 3">88-35</strain>
    </source>
</reference>
<gene>
    <name evidence="2" type="ORF">Sipo8835_14710</name>
</gene>
<organism evidence="2 3">
    <name type="scientific">Streptomyces ipomoeae</name>
    <dbReference type="NCBI Taxonomy" id="103232"/>
    <lineage>
        <taxon>Bacteria</taxon>
        <taxon>Bacillati</taxon>
        <taxon>Actinomycetota</taxon>
        <taxon>Actinomycetes</taxon>
        <taxon>Kitasatosporales</taxon>
        <taxon>Streptomycetaceae</taxon>
        <taxon>Streptomyces</taxon>
    </lineage>
</organism>
<name>A0AAE9B191_9ACTN</name>
<dbReference type="Proteomes" id="UP000318720">
    <property type="component" value="Unassembled WGS sequence"/>
</dbReference>
<evidence type="ECO:0000313" key="2">
    <source>
        <dbReference type="EMBL" id="TQE34668.1"/>
    </source>
</evidence>
<evidence type="ECO:0000256" key="1">
    <source>
        <dbReference type="SAM" id="MobiDB-lite"/>
    </source>
</evidence>
<accession>A0AAE9B191</accession>
<dbReference type="AlphaFoldDB" id="A0AAE9B191"/>
<dbReference type="EMBL" id="SPAZ01000127">
    <property type="protein sequence ID" value="TQE34668.1"/>
    <property type="molecule type" value="Genomic_DNA"/>
</dbReference>